<dbReference type="InterPro" id="IPR036640">
    <property type="entry name" value="ABC1_TM_sf"/>
</dbReference>
<feature type="transmembrane region" description="Helical" evidence="10">
    <location>
        <begin position="240"/>
        <end position="264"/>
    </location>
</feature>
<evidence type="ECO:0000256" key="2">
    <source>
        <dbReference type="ARBA" id="ARBA00022519"/>
    </source>
</evidence>
<keyword evidence="3 10" id="KW-0812">Transmembrane</keyword>
<feature type="domain" description="ABC transporter" evidence="11">
    <location>
        <begin position="307"/>
        <end position="509"/>
    </location>
</feature>
<dbReference type="PROSITE" id="PS00211">
    <property type="entry name" value="ABC_TRANSPORTER_1"/>
    <property type="match status" value="1"/>
</dbReference>
<dbReference type="CDD" id="cd03228">
    <property type="entry name" value="ABCC_MRP_Like"/>
    <property type="match status" value="1"/>
</dbReference>
<gene>
    <name evidence="13" type="ORF">N24_2154</name>
</gene>
<dbReference type="SUPFAM" id="SSF90123">
    <property type="entry name" value="ABC transporter transmembrane region"/>
    <property type="match status" value="1"/>
</dbReference>
<accession>A0A160PRW3</accession>
<evidence type="ECO:0000259" key="11">
    <source>
        <dbReference type="PROSITE" id="PS50893"/>
    </source>
</evidence>
<dbReference type="InterPro" id="IPR003593">
    <property type="entry name" value="AAA+_ATPase"/>
</dbReference>
<keyword evidence="4" id="KW-0547">Nucleotide-binding</keyword>
<keyword evidence="8 10" id="KW-0472">Membrane</keyword>
<dbReference type="GO" id="GO:0005524">
    <property type="term" value="F:ATP binding"/>
    <property type="evidence" value="ECO:0007669"/>
    <property type="project" value="UniProtKB-KW"/>
</dbReference>
<evidence type="ECO:0000256" key="6">
    <source>
        <dbReference type="ARBA" id="ARBA00022967"/>
    </source>
</evidence>
<dbReference type="EMBL" id="AP017369">
    <property type="protein sequence ID" value="BAU96416.1"/>
    <property type="molecule type" value="Genomic_DNA"/>
</dbReference>
<dbReference type="AlphaFoldDB" id="A0A160PRW3"/>
<keyword evidence="14" id="KW-1185">Reference proteome</keyword>
<dbReference type="InterPro" id="IPR003439">
    <property type="entry name" value="ABC_transporter-like_ATP-bd"/>
</dbReference>
<evidence type="ECO:0000256" key="4">
    <source>
        <dbReference type="ARBA" id="ARBA00022741"/>
    </source>
</evidence>
<evidence type="ECO:0000313" key="13">
    <source>
        <dbReference type="EMBL" id="BAU96416.1"/>
    </source>
</evidence>
<organism evidence="13 14">
    <name type="scientific">Corynebacterium suranareeae</name>
    <dbReference type="NCBI Taxonomy" id="2506452"/>
    <lineage>
        <taxon>Bacteria</taxon>
        <taxon>Bacillati</taxon>
        <taxon>Actinomycetota</taxon>
        <taxon>Actinomycetes</taxon>
        <taxon>Mycobacteriales</taxon>
        <taxon>Corynebacteriaceae</taxon>
        <taxon>Corynebacterium</taxon>
    </lineage>
</organism>
<evidence type="ECO:0000256" key="7">
    <source>
        <dbReference type="ARBA" id="ARBA00022989"/>
    </source>
</evidence>
<reference evidence="13 14" key="1">
    <citation type="submission" date="2016-02" db="EMBL/GenBank/DDBJ databases">
        <title>Corynebacterium glutamicum N24 whole genome sequencing project.</title>
        <authorList>
            <person name="Matsutani M."/>
            <person name="Nangtapong N."/>
            <person name="Yakushi T."/>
            <person name="Matsushita K."/>
        </authorList>
    </citation>
    <scope>NUCLEOTIDE SEQUENCE [LARGE SCALE GENOMIC DNA]</scope>
    <source>
        <strain evidence="13 14">N24</strain>
    </source>
</reference>
<feature type="transmembrane region" description="Helical" evidence="10">
    <location>
        <begin position="150"/>
        <end position="169"/>
    </location>
</feature>
<comment type="subcellular location">
    <subcellularLocation>
        <location evidence="1">Cell inner membrane</location>
        <topology evidence="1">Multi-pass membrane protein</topology>
    </subcellularLocation>
</comment>
<dbReference type="InterPro" id="IPR011527">
    <property type="entry name" value="ABC1_TM_dom"/>
</dbReference>
<evidence type="ECO:0000313" key="14">
    <source>
        <dbReference type="Proteomes" id="UP000218244"/>
    </source>
</evidence>
<comment type="similarity">
    <text evidence="9">Belongs to the ABC transporter superfamily. Siderophore-Fe(3+) uptake transporter (SIUT) (TC 3.A.1.21) family.</text>
</comment>
<dbReference type="InterPro" id="IPR017871">
    <property type="entry name" value="ABC_transporter-like_CS"/>
</dbReference>
<feature type="transmembrane region" description="Helical" evidence="10">
    <location>
        <begin position="122"/>
        <end position="144"/>
    </location>
</feature>
<evidence type="ECO:0000259" key="12">
    <source>
        <dbReference type="PROSITE" id="PS50929"/>
    </source>
</evidence>
<evidence type="ECO:0000256" key="3">
    <source>
        <dbReference type="ARBA" id="ARBA00022692"/>
    </source>
</evidence>
<dbReference type="GO" id="GO:0016887">
    <property type="term" value="F:ATP hydrolysis activity"/>
    <property type="evidence" value="ECO:0007669"/>
    <property type="project" value="InterPro"/>
</dbReference>
<protein>
    <submittedName>
        <fullName evidence="13">ABC transporter ATP-binding protein</fullName>
    </submittedName>
</protein>
<dbReference type="KEGG" id="csur:N24_2154"/>
<feature type="transmembrane region" description="Helical" evidence="10">
    <location>
        <begin position="48"/>
        <end position="66"/>
    </location>
</feature>
<evidence type="ECO:0000256" key="9">
    <source>
        <dbReference type="ARBA" id="ARBA00023455"/>
    </source>
</evidence>
<dbReference type="Pfam" id="PF00005">
    <property type="entry name" value="ABC_tran"/>
    <property type="match status" value="1"/>
</dbReference>
<dbReference type="PANTHER" id="PTHR24221:SF654">
    <property type="entry name" value="ATP-BINDING CASSETTE SUB-FAMILY B MEMBER 6"/>
    <property type="match status" value="1"/>
</dbReference>
<proteinExistence type="inferred from homology"/>
<keyword evidence="2" id="KW-0997">Cell inner membrane</keyword>
<sequence>MITRLLKLASTVWVELSASSLLRLGNQLFTAALLLVPVWILLYRPDVSLIAIAAIMAFIAIIGAACRWGEQVCGHRAAFGLLAHMRVMLYDAIIRKGSPATPNGSGSIMSVATRDINSIEVFFAHTIGPAITAVILSVAGVATLTMLDPVAGLIGLIGIIIAWLIPLIGKNSTNNEATQRGNIAQHLTEDASGRLEINSHSAIEVRLKALGDKEQGLHHEVTQQGLIVGLRQGLALLWPWISAALMVVLVPDSGVLAAAIIVALSPSLDAVEGFARTMPTALNSARRYFSIIDAPIVIAEPTNPQPLPQGPLGICIENVNVGKTGSVSLKIAAGEHIGITGPSGSGKSTLAKMIVKLAKPDSGTITIAGVDIADVSSTELREAITMVEQRSVLFRGSVLDNLRVGNPELSEEEATKVLRRASISELPLDKDALKLSGGQQQRLCLARALARNPRVLIVDEATSHQDALHQSELATMLSSLTDTTVIIIAHRKAALSHVDRVIELQNVQNP</sequence>
<dbReference type="Gene3D" id="3.40.50.300">
    <property type="entry name" value="P-loop containing nucleotide triphosphate hydrolases"/>
    <property type="match status" value="1"/>
</dbReference>
<keyword evidence="5 13" id="KW-0067">ATP-binding</keyword>
<dbReference type="PROSITE" id="PS50929">
    <property type="entry name" value="ABC_TM1F"/>
    <property type="match status" value="1"/>
</dbReference>
<dbReference type="SUPFAM" id="SSF52540">
    <property type="entry name" value="P-loop containing nucleoside triphosphate hydrolases"/>
    <property type="match status" value="1"/>
</dbReference>
<name>A0A160PRW3_9CORY</name>
<dbReference type="Gene3D" id="1.20.1560.10">
    <property type="entry name" value="ABC transporter type 1, transmembrane domain"/>
    <property type="match status" value="1"/>
</dbReference>
<dbReference type="Pfam" id="PF00664">
    <property type="entry name" value="ABC_membrane"/>
    <property type="match status" value="1"/>
</dbReference>
<keyword evidence="6" id="KW-1278">Translocase</keyword>
<dbReference type="Proteomes" id="UP000218244">
    <property type="component" value="Chromosome"/>
</dbReference>
<dbReference type="PROSITE" id="PS50893">
    <property type="entry name" value="ABC_TRANSPORTER_2"/>
    <property type="match status" value="1"/>
</dbReference>
<dbReference type="InterPro" id="IPR039421">
    <property type="entry name" value="Type_1_exporter"/>
</dbReference>
<dbReference type="InterPro" id="IPR027417">
    <property type="entry name" value="P-loop_NTPase"/>
</dbReference>
<keyword evidence="2" id="KW-1003">Cell membrane</keyword>
<feature type="transmembrane region" description="Helical" evidence="10">
    <location>
        <begin position="21"/>
        <end position="42"/>
    </location>
</feature>
<evidence type="ECO:0000256" key="5">
    <source>
        <dbReference type="ARBA" id="ARBA00022840"/>
    </source>
</evidence>
<feature type="domain" description="ABC transmembrane type-1" evidence="12">
    <location>
        <begin position="28"/>
        <end position="249"/>
    </location>
</feature>
<evidence type="ECO:0000256" key="1">
    <source>
        <dbReference type="ARBA" id="ARBA00004429"/>
    </source>
</evidence>
<keyword evidence="7 10" id="KW-1133">Transmembrane helix</keyword>
<evidence type="ECO:0000256" key="8">
    <source>
        <dbReference type="ARBA" id="ARBA00023136"/>
    </source>
</evidence>
<dbReference type="GO" id="GO:0140359">
    <property type="term" value="F:ABC-type transporter activity"/>
    <property type="evidence" value="ECO:0007669"/>
    <property type="project" value="InterPro"/>
</dbReference>
<dbReference type="SMART" id="SM00382">
    <property type="entry name" value="AAA"/>
    <property type="match status" value="1"/>
</dbReference>
<dbReference type="PANTHER" id="PTHR24221">
    <property type="entry name" value="ATP-BINDING CASSETTE SUB-FAMILY B"/>
    <property type="match status" value="1"/>
</dbReference>
<evidence type="ECO:0000256" key="10">
    <source>
        <dbReference type="SAM" id="Phobius"/>
    </source>
</evidence>
<dbReference type="GO" id="GO:0005886">
    <property type="term" value="C:plasma membrane"/>
    <property type="evidence" value="ECO:0007669"/>
    <property type="project" value="UniProtKB-SubCell"/>
</dbReference>